<accession>A0ABC8QX76</accession>
<evidence type="ECO:0000313" key="4">
    <source>
        <dbReference type="Proteomes" id="UP001642360"/>
    </source>
</evidence>
<dbReference type="PANTHER" id="PTHR43899:SF13">
    <property type="entry name" value="RH59310P"/>
    <property type="match status" value="1"/>
</dbReference>
<proteinExistence type="inferred from homology"/>
<dbReference type="InterPro" id="IPR036291">
    <property type="entry name" value="NAD(P)-bd_dom_sf"/>
</dbReference>
<dbReference type="GO" id="GO:0016491">
    <property type="term" value="F:oxidoreductase activity"/>
    <property type="evidence" value="ECO:0007669"/>
    <property type="project" value="UniProtKB-KW"/>
</dbReference>
<gene>
    <name evidence="3" type="ORF">ILEXP_LOCUS4385</name>
</gene>
<sequence length="130" mass="14599">MDRQPPALPPKNLKKYGSLALVTGPTDGIGKAFAFELARKVLSLIVVPLYVATKLASIKKNSFFVPSSTGYAQAALWWIGSEPCCTPYWPHSLIWGMVYSLPVFAVDAWRLKFCLGIRKRRQLKDSRKKE</sequence>
<dbReference type="InterPro" id="IPR051019">
    <property type="entry name" value="VLCFA-Steroid_DH"/>
</dbReference>
<organism evidence="3 4">
    <name type="scientific">Ilex paraguariensis</name>
    <name type="common">yerba mate</name>
    <dbReference type="NCBI Taxonomy" id="185542"/>
    <lineage>
        <taxon>Eukaryota</taxon>
        <taxon>Viridiplantae</taxon>
        <taxon>Streptophyta</taxon>
        <taxon>Embryophyta</taxon>
        <taxon>Tracheophyta</taxon>
        <taxon>Spermatophyta</taxon>
        <taxon>Magnoliopsida</taxon>
        <taxon>eudicotyledons</taxon>
        <taxon>Gunneridae</taxon>
        <taxon>Pentapetalae</taxon>
        <taxon>asterids</taxon>
        <taxon>campanulids</taxon>
        <taxon>Aquifoliales</taxon>
        <taxon>Aquifoliaceae</taxon>
        <taxon>Ilex</taxon>
    </lineage>
</organism>
<comment type="caution">
    <text evidence="3">The sequence shown here is derived from an EMBL/GenBank/DDBJ whole genome shotgun (WGS) entry which is preliminary data.</text>
</comment>
<dbReference type="PANTHER" id="PTHR43899">
    <property type="entry name" value="RH59310P"/>
    <property type="match status" value="1"/>
</dbReference>
<keyword evidence="4" id="KW-1185">Reference proteome</keyword>
<keyword evidence="2" id="KW-0560">Oxidoreductase</keyword>
<comment type="similarity">
    <text evidence="1">Belongs to the short-chain dehydrogenases/reductases (SDR) family.</text>
</comment>
<evidence type="ECO:0000313" key="3">
    <source>
        <dbReference type="EMBL" id="CAK9137361.1"/>
    </source>
</evidence>
<reference evidence="3 4" key="1">
    <citation type="submission" date="2024-02" db="EMBL/GenBank/DDBJ databases">
        <authorList>
            <person name="Vignale AGUSTIN F."/>
            <person name="Sosa J E."/>
            <person name="Modenutti C."/>
        </authorList>
    </citation>
    <scope>NUCLEOTIDE SEQUENCE [LARGE SCALE GENOMIC DNA]</scope>
</reference>
<evidence type="ECO:0000256" key="2">
    <source>
        <dbReference type="ARBA" id="ARBA00023002"/>
    </source>
</evidence>
<protein>
    <submittedName>
        <fullName evidence="3">Uncharacterized protein</fullName>
    </submittedName>
</protein>
<dbReference type="EMBL" id="CAUOFW020000814">
    <property type="protein sequence ID" value="CAK9137361.1"/>
    <property type="molecule type" value="Genomic_DNA"/>
</dbReference>
<name>A0ABC8QX76_9AQUA</name>
<dbReference type="SUPFAM" id="SSF51735">
    <property type="entry name" value="NAD(P)-binding Rossmann-fold domains"/>
    <property type="match status" value="1"/>
</dbReference>
<evidence type="ECO:0000256" key="1">
    <source>
        <dbReference type="ARBA" id="ARBA00006484"/>
    </source>
</evidence>
<dbReference type="AlphaFoldDB" id="A0ABC8QX76"/>
<dbReference type="Proteomes" id="UP001642360">
    <property type="component" value="Unassembled WGS sequence"/>
</dbReference>